<proteinExistence type="predicted"/>
<accession>A0A7X9ZS73</accession>
<gene>
    <name evidence="1" type="ORF">HHL08_03785</name>
</gene>
<comment type="caution">
    <text evidence="1">The sequence shown here is derived from an EMBL/GenBank/DDBJ whole genome shotgun (WGS) entry which is preliminary data.</text>
</comment>
<dbReference type="AlphaFoldDB" id="A0A7X9ZS73"/>
<dbReference type="EMBL" id="JABBFV010000002">
    <property type="protein sequence ID" value="NML09266.1"/>
    <property type="molecule type" value="Genomic_DNA"/>
</dbReference>
<evidence type="ECO:0000313" key="2">
    <source>
        <dbReference type="Proteomes" id="UP000519023"/>
    </source>
</evidence>
<reference evidence="1 2" key="1">
    <citation type="submission" date="2020-04" db="EMBL/GenBank/DDBJ databases">
        <title>Sphingobium sp. AR-3-1 isolated from Arctic soil.</title>
        <authorList>
            <person name="Dahal R.H."/>
            <person name="Chaudhary D.K."/>
        </authorList>
    </citation>
    <scope>NUCLEOTIDE SEQUENCE [LARGE SCALE GENOMIC DNA]</scope>
    <source>
        <strain evidence="1 2">AR-3-1</strain>
    </source>
</reference>
<sequence>MSTPAIQDMAGKAIAEEGMVLLDGPDGVAVTMTADAAEGTGKALIRAADKARSQMAKPD</sequence>
<evidence type="ECO:0000313" key="1">
    <source>
        <dbReference type="EMBL" id="NML09266.1"/>
    </source>
</evidence>
<organism evidence="1 2">
    <name type="scientific">Sphingobium psychrophilum</name>
    <dbReference type="NCBI Taxonomy" id="2728834"/>
    <lineage>
        <taxon>Bacteria</taxon>
        <taxon>Pseudomonadati</taxon>
        <taxon>Pseudomonadota</taxon>
        <taxon>Alphaproteobacteria</taxon>
        <taxon>Sphingomonadales</taxon>
        <taxon>Sphingomonadaceae</taxon>
        <taxon>Sphingobium</taxon>
    </lineage>
</organism>
<name>A0A7X9ZS73_9SPHN</name>
<dbReference type="Proteomes" id="UP000519023">
    <property type="component" value="Unassembled WGS sequence"/>
</dbReference>
<dbReference type="RefSeq" id="WP_169571148.1">
    <property type="nucleotide sequence ID" value="NZ_JABBFV010000002.1"/>
</dbReference>
<keyword evidence="2" id="KW-1185">Reference proteome</keyword>
<protein>
    <submittedName>
        <fullName evidence="1">Uncharacterized protein</fullName>
    </submittedName>
</protein>